<feature type="compositionally biased region" description="Low complexity" evidence="1">
    <location>
        <begin position="1021"/>
        <end position="1032"/>
    </location>
</feature>
<keyword evidence="3" id="KW-1185">Reference proteome</keyword>
<dbReference type="GeneID" id="68096728"/>
<feature type="compositionally biased region" description="Low complexity" evidence="1">
    <location>
        <begin position="558"/>
        <end position="577"/>
    </location>
</feature>
<feature type="compositionally biased region" description="Polar residues" evidence="1">
    <location>
        <begin position="591"/>
        <end position="609"/>
    </location>
</feature>
<reference evidence="2 3" key="1">
    <citation type="journal article" date="2018" name="BMC Genomics">
        <title>The genome of Naegleria lovaniensis, the basis for a comparative approach to unravel pathogenicity factors of the human pathogenic amoeba N. fowleri.</title>
        <authorList>
            <person name="Liechti N."/>
            <person name="Schurch N."/>
            <person name="Bruggmann R."/>
            <person name="Wittwer M."/>
        </authorList>
    </citation>
    <scope>NUCLEOTIDE SEQUENCE [LARGE SCALE GENOMIC DNA]</scope>
    <source>
        <strain evidence="2 3">ATCC 30569</strain>
    </source>
</reference>
<feature type="compositionally biased region" description="Polar residues" evidence="1">
    <location>
        <begin position="534"/>
        <end position="557"/>
    </location>
</feature>
<feature type="region of interest" description="Disordered" evidence="1">
    <location>
        <begin position="1068"/>
        <end position="1168"/>
    </location>
</feature>
<feature type="compositionally biased region" description="Acidic residues" evidence="1">
    <location>
        <begin position="915"/>
        <end position="938"/>
    </location>
</feature>
<feature type="compositionally biased region" description="Polar residues" evidence="1">
    <location>
        <begin position="1762"/>
        <end position="1779"/>
    </location>
</feature>
<dbReference type="EMBL" id="PYSW02000020">
    <property type="protein sequence ID" value="KAG2383602.1"/>
    <property type="molecule type" value="Genomic_DNA"/>
</dbReference>
<evidence type="ECO:0000313" key="2">
    <source>
        <dbReference type="EMBL" id="KAG2383602.1"/>
    </source>
</evidence>
<dbReference type="Proteomes" id="UP000816034">
    <property type="component" value="Unassembled WGS sequence"/>
</dbReference>
<sequence length="1814" mass="195239">MSVNGEAFSKVDLSFIEEIDETDTLGFRALSTDVLLFEHEAAHSLLTQPSIISRELFTISNTLGLFAYVSDKGVHISSLTLAHKHLQKPSSNQSLYCYDTKSITPNMIKFSEDGMFLMIALQKELIIIEMIIPDKFEKTLYFNIHKHTLEQDIFEFDASKPSKLFIVTSDERCIYLDYSNLSDLKCTTLKCIDKVSTVSSNSKVIHQSRLLVGTKNGCICLVDFKSDQLLAKCQINEQENQQIYSLNWFDDEHACCSLVDNSSFLEFCIFTLDTENYNQSFVTNLVNSDTFYANEGREDPSCRIHSYYLSHWKVLLATSSSDFKIALFTKNSVNNNFELAPLKLPVDTFPRHDEKDAFPIGFDIDLCYTKTVPNIREKSEEDHPPPPLVHVYLTSGEHVIYYLAKFGETTAYPNDYKNDKVNIEQISELIPFEEKPKPVMTLTQPPLNQTVKTDEVEPTAVPSINNIPKMATTTPFMQSQQPSLGGTSMGMNNVPLPSSKTFSQQPSAPFMEKPHTKFPTTAMNEPSQQQKQQIPSSLKTNEVTTKYEPSQPISLKTSQQPLLPSKLPKSKPIPSLKKPQHTPKSKATKHVLSSQLVSSRPSIQLQQAPKRNISKDLKSTLSEYENNVKKDLTRIKSKASTSQIDKKILEFINRMIEDSHSKMKRFQSLIANISAIEEHADNDYNFTSEDLRVMKSNLENISKNLIKKDDYHTLSQKVSQLLDKHVKERALASFLDLEVKSRMTLNNSSQQQLNGSRTFSCTQHKAHAVMARGLDENAQTLKDMIDQKYSNVLLNIDNLQQVILKKKHVPMKKLPTLLCLQDTLNIQRAKAIECRERVLQLLEKRRKLSIHFTTPHEQQGNHMNSSLMMAVAKKTRRHHALLSRPSTSTSTSRFDRLKQLLNQRKADTNVKPMQEEEAEEENEEEDSDEEDNEEEVDFSEDRIEKSQRDDAMRKISNGTTPFIPPTSSSLHKDFMKTTTLPPSQKPLFGVITAPQPSMLNATSTTPPITTAGVKQPTAMSTTMGTTTTTTTTPINNNAIQPNMLASKPSSSFSNMPFTSSNTMTSTGGAIPFNFGKDKTQPVSMSNNSTLSDTTSTTLTRPQQTKPVTMATSSESSQGNSVGLQSTSTTSLPTDTKKDEKNSQSAESTTGVTTSTTSSSGSSSTLPKPFTSSIAVPTSAATAISATSTPSAATTNTTNTSSAATTNTTNTQSSLAQGTNNPFTFALNKSDTSTTPKDVSSIFPSSLSSWNTNSFAATTTPPSANSTIEKNTTNQIGSGKFFEAPPSSSTDSSKSMILGSTTSANKTGPIIIGLSNPTNDNTNTGTNNTSTTTTTTTAMTQPPLSSSSSSSTSMAKDTLSKTSEAIPSTTTSTTTNTSSIDVVNKEQESKASIDSISSNSANVINPNEKSSSAGQSESLQPTLKIGGEKKEDTSTTTTPSTVPTSSATTAHPTAVQGTITSGIGIGTGSSSTPLSSSTTTPMTQSNTTTTTTTTTPTTTASPFPTTSMTGLAPTLPLSKAATSSSLQQAATTSKVQDENDMDEDMSGGDVGGLNSLSLGGNSSVSTTTSLPFNTSSFSNTMSGFNMGSSQQQAKSSISSAFPTSTSSSSNPSSSMTSSGSSFFEPPSTQNAPFSNPSISNTPFSFTSSNNSFGSGGTFSFNSGRNTTGGQGGFGSGSFANTTTSSFQSDTSKTGGAAFGQSGFGSKSVMGGTSAQPSAMPATVGGFGQTTGGFTTFSNPPSGSSAFSALSSNSNTGSSPFSTMINTSSSTPSFLQSQTTSNPSLFTSNTGTGGSSTGFGSGTFGTFGSFGHSFQQ</sequence>
<feature type="compositionally biased region" description="Low complexity" evidence="1">
    <location>
        <begin position="1391"/>
        <end position="1404"/>
    </location>
</feature>
<feature type="region of interest" description="Disordered" evidence="1">
    <location>
        <begin position="1307"/>
        <end position="1564"/>
    </location>
</feature>
<comment type="caution">
    <text evidence="2">The sequence shown here is derived from an EMBL/GenBank/DDBJ whole genome shotgun (WGS) entry which is preliminary data.</text>
</comment>
<feature type="compositionally biased region" description="Low complexity" evidence="1">
    <location>
        <begin position="1085"/>
        <end position="1099"/>
    </location>
</feature>
<feature type="compositionally biased region" description="Low complexity" evidence="1">
    <location>
        <begin position="1367"/>
        <end position="1378"/>
    </location>
</feature>
<feature type="compositionally biased region" description="Gly residues" evidence="1">
    <location>
        <begin position="1665"/>
        <end position="1674"/>
    </location>
</feature>
<dbReference type="SUPFAM" id="SSF117289">
    <property type="entry name" value="Nucleoporin domain"/>
    <property type="match status" value="1"/>
</dbReference>
<feature type="region of interest" description="Disordered" evidence="1">
    <location>
        <begin position="1756"/>
        <end position="1779"/>
    </location>
</feature>
<feature type="compositionally biased region" description="Basic residues" evidence="1">
    <location>
        <begin position="578"/>
        <end position="589"/>
    </location>
</feature>
<feature type="compositionally biased region" description="Low complexity" evidence="1">
    <location>
        <begin position="1551"/>
        <end position="1564"/>
    </location>
</feature>
<accession>A0AA88GSL5</accession>
<name>A0AA88GSL5_NAELO</name>
<protein>
    <submittedName>
        <fullName evidence="2">Uncharacterized protein</fullName>
    </submittedName>
</protein>
<feature type="compositionally biased region" description="Polar residues" evidence="1">
    <location>
        <begin position="518"/>
        <end position="527"/>
    </location>
</feature>
<feature type="compositionally biased region" description="Polar residues" evidence="1">
    <location>
        <begin position="1678"/>
        <end position="1692"/>
    </location>
</feature>
<feature type="compositionally biased region" description="Low complexity" evidence="1">
    <location>
        <begin position="1587"/>
        <end position="1624"/>
    </location>
</feature>
<feature type="compositionally biased region" description="Low complexity" evidence="1">
    <location>
        <begin position="1147"/>
        <end position="1168"/>
    </location>
</feature>
<feature type="compositionally biased region" description="Polar residues" evidence="1">
    <location>
        <begin position="1625"/>
        <end position="1637"/>
    </location>
</feature>
<feature type="compositionally biased region" description="Basic and acidic residues" evidence="1">
    <location>
        <begin position="939"/>
        <end position="953"/>
    </location>
</feature>
<feature type="region of interest" description="Disordered" evidence="1">
    <location>
        <begin position="1185"/>
        <end position="1221"/>
    </location>
</feature>
<feature type="compositionally biased region" description="Polar residues" evidence="1">
    <location>
        <begin position="956"/>
        <end position="969"/>
    </location>
</feature>
<feature type="region of interest" description="Disordered" evidence="1">
    <location>
        <begin position="1582"/>
        <end position="1638"/>
    </location>
</feature>
<feature type="compositionally biased region" description="Polar residues" evidence="1">
    <location>
        <begin position="1406"/>
        <end position="1420"/>
    </location>
</feature>
<feature type="compositionally biased region" description="Polar residues" evidence="1">
    <location>
        <begin position="478"/>
        <end position="507"/>
    </location>
</feature>
<feature type="region of interest" description="Disordered" evidence="1">
    <location>
        <begin position="872"/>
        <end position="974"/>
    </location>
</feature>
<evidence type="ECO:0000313" key="3">
    <source>
        <dbReference type="Proteomes" id="UP000816034"/>
    </source>
</evidence>
<evidence type="ECO:0000256" key="1">
    <source>
        <dbReference type="SAM" id="MobiDB-lite"/>
    </source>
</evidence>
<dbReference type="RefSeq" id="XP_044549281.1">
    <property type="nucleotide sequence ID" value="XM_044693894.1"/>
</dbReference>
<feature type="compositionally biased region" description="Low complexity" evidence="1">
    <location>
        <begin position="1185"/>
        <end position="1213"/>
    </location>
</feature>
<feature type="region of interest" description="Disordered" evidence="1">
    <location>
        <begin position="1660"/>
        <end position="1692"/>
    </location>
</feature>
<feature type="compositionally biased region" description="Low complexity" evidence="1">
    <location>
        <begin position="1433"/>
        <end position="1508"/>
    </location>
</feature>
<feature type="region of interest" description="Disordered" evidence="1">
    <location>
        <begin position="1004"/>
        <end position="1040"/>
    </location>
</feature>
<gene>
    <name evidence="2" type="ORF">C9374_004273</name>
</gene>
<feature type="region of interest" description="Disordered" evidence="1">
    <location>
        <begin position="1275"/>
        <end position="1295"/>
    </location>
</feature>
<organism evidence="2 3">
    <name type="scientific">Naegleria lovaniensis</name>
    <name type="common">Amoeba</name>
    <dbReference type="NCBI Taxonomy" id="51637"/>
    <lineage>
        <taxon>Eukaryota</taxon>
        <taxon>Discoba</taxon>
        <taxon>Heterolobosea</taxon>
        <taxon>Tetramitia</taxon>
        <taxon>Eutetramitia</taxon>
        <taxon>Vahlkampfiidae</taxon>
        <taxon>Naegleria</taxon>
    </lineage>
</organism>
<feature type="compositionally biased region" description="Polar residues" evidence="1">
    <location>
        <begin position="1100"/>
        <end position="1133"/>
    </location>
</feature>
<feature type="region of interest" description="Disordered" evidence="1">
    <location>
        <begin position="1706"/>
        <end position="1737"/>
    </location>
</feature>
<proteinExistence type="predicted"/>
<feature type="compositionally biased region" description="Low complexity" evidence="1">
    <location>
        <begin position="1516"/>
        <end position="1533"/>
    </location>
</feature>
<feature type="compositionally biased region" description="Low complexity" evidence="1">
    <location>
        <begin position="1315"/>
        <end position="1352"/>
    </location>
</feature>
<feature type="region of interest" description="Disordered" evidence="1">
    <location>
        <begin position="478"/>
        <end position="611"/>
    </location>
</feature>
<feature type="compositionally biased region" description="Basic and acidic residues" evidence="1">
    <location>
        <begin position="893"/>
        <end position="908"/>
    </location>
</feature>